<dbReference type="Gene3D" id="3.10.450.490">
    <property type="match status" value="1"/>
</dbReference>
<dbReference type="RefSeq" id="WP_285661833.1">
    <property type="nucleotide sequence ID" value="NZ_BSTX01000001.1"/>
</dbReference>
<keyword evidence="15" id="KW-1185">Reference proteome</keyword>
<evidence type="ECO:0000259" key="11">
    <source>
        <dbReference type="Pfam" id="PF01447"/>
    </source>
</evidence>
<evidence type="ECO:0000256" key="3">
    <source>
        <dbReference type="ARBA" id="ARBA00022723"/>
    </source>
</evidence>
<evidence type="ECO:0000313" key="14">
    <source>
        <dbReference type="EMBL" id="GLZ76668.1"/>
    </source>
</evidence>
<dbReference type="PANTHER" id="PTHR33794:SF1">
    <property type="entry name" value="BACILLOLYSIN"/>
    <property type="match status" value="1"/>
</dbReference>
<keyword evidence="6" id="KW-0862">Zinc</keyword>
<dbReference type="InterPro" id="IPR001570">
    <property type="entry name" value="Peptidase_M4_C_domain"/>
</dbReference>
<dbReference type="InterPro" id="IPR050728">
    <property type="entry name" value="Zinc_Metalloprotease_M4"/>
</dbReference>
<evidence type="ECO:0000259" key="13">
    <source>
        <dbReference type="Pfam" id="PF07504"/>
    </source>
</evidence>
<feature type="chain" id="PRO_5040737607" description="Zn-dependent metalloprotease" evidence="10">
    <location>
        <begin position="30"/>
        <end position="885"/>
    </location>
</feature>
<evidence type="ECO:0000256" key="6">
    <source>
        <dbReference type="ARBA" id="ARBA00022833"/>
    </source>
</evidence>
<evidence type="ECO:0000256" key="5">
    <source>
        <dbReference type="ARBA" id="ARBA00022801"/>
    </source>
</evidence>
<accession>A0A9W6SI20</accession>
<evidence type="ECO:0000256" key="4">
    <source>
        <dbReference type="ARBA" id="ARBA00022729"/>
    </source>
</evidence>
<evidence type="ECO:0000256" key="8">
    <source>
        <dbReference type="PIRSR" id="PIRSR623612-1"/>
    </source>
</evidence>
<dbReference type="EMBL" id="BSTX01000001">
    <property type="protein sequence ID" value="GLZ76668.1"/>
    <property type="molecule type" value="Genomic_DNA"/>
</dbReference>
<evidence type="ECO:0000259" key="12">
    <source>
        <dbReference type="Pfam" id="PF02868"/>
    </source>
</evidence>
<keyword evidence="7" id="KW-0482">Metalloprotease</keyword>
<keyword evidence="4 10" id="KW-0732">Signal</keyword>
<feature type="domain" description="Peptidase M4 C-terminal" evidence="12">
    <location>
        <begin position="398"/>
        <end position="546"/>
    </location>
</feature>
<gene>
    <name evidence="14" type="ORF">Afil01_14750</name>
</gene>
<feature type="signal peptide" evidence="10">
    <location>
        <begin position="1"/>
        <end position="29"/>
    </location>
</feature>
<dbReference type="PRINTS" id="PR00730">
    <property type="entry name" value="THERMOLYSIN"/>
</dbReference>
<keyword evidence="5" id="KW-0378">Hydrolase</keyword>
<dbReference type="Pfam" id="PF07504">
    <property type="entry name" value="FTP"/>
    <property type="match status" value="1"/>
</dbReference>
<keyword evidence="2" id="KW-0645">Protease</keyword>
<feature type="region of interest" description="Disordered" evidence="9">
    <location>
        <begin position="29"/>
        <end position="52"/>
    </location>
</feature>
<keyword evidence="3" id="KW-0479">Metal-binding</keyword>
<evidence type="ECO:0008006" key="16">
    <source>
        <dbReference type="Google" id="ProtNLM"/>
    </source>
</evidence>
<evidence type="ECO:0000256" key="2">
    <source>
        <dbReference type="ARBA" id="ARBA00022670"/>
    </source>
</evidence>
<evidence type="ECO:0000256" key="7">
    <source>
        <dbReference type="ARBA" id="ARBA00023049"/>
    </source>
</evidence>
<dbReference type="Gene3D" id="3.10.170.10">
    <property type="match status" value="1"/>
</dbReference>
<dbReference type="AlphaFoldDB" id="A0A9W6SI20"/>
<protein>
    <recommendedName>
        <fullName evidence="16">Zn-dependent metalloprotease</fullName>
    </recommendedName>
</protein>
<dbReference type="GO" id="GO:0004222">
    <property type="term" value="F:metalloendopeptidase activity"/>
    <property type="evidence" value="ECO:0007669"/>
    <property type="project" value="InterPro"/>
</dbReference>
<dbReference type="Pfam" id="PF01447">
    <property type="entry name" value="Peptidase_M4"/>
    <property type="match status" value="1"/>
</dbReference>
<reference evidence="14" key="1">
    <citation type="submission" date="2023-03" db="EMBL/GenBank/DDBJ databases">
        <title>Actinorhabdospora filicis NBRC 111898.</title>
        <authorList>
            <person name="Ichikawa N."/>
            <person name="Sato H."/>
            <person name="Tonouchi N."/>
        </authorList>
    </citation>
    <scope>NUCLEOTIDE SEQUENCE</scope>
    <source>
        <strain evidence="14">NBRC 111898</strain>
    </source>
</reference>
<dbReference type="GO" id="GO:0006508">
    <property type="term" value="P:proteolysis"/>
    <property type="evidence" value="ECO:0007669"/>
    <property type="project" value="UniProtKB-KW"/>
</dbReference>
<feature type="domain" description="FTP" evidence="13">
    <location>
        <begin position="89"/>
        <end position="129"/>
    </location>
</feature>
<comment type="caution">
    <text evidence="14">The sequence shown here is derived from an EMBL/GenBank/DDBJ whole genome shotgun (WGS) entry which is preliminary data.</text>
</comment>
<evidence type="ECO:0000256" key="10">
    <source>
        <dbReference type="SAM" id="SignalP"/>
    </source>
</evidence>
<dbReference type="InterPro" id="IPR011096">
    <property type="entry name" value="FTP_domain"/>
</dbReference>
<dbReference type="GO" id="GO:0046872">
    <property type="term" value="F:metal ion binding"/>
    <property type="evidence" value="ECO:0007669"/>
    <property type="project" value="UniProtKB-KW"/>
</dbReference>
<dbReference type="Proteomes" id="UP001165079">
    <property type="component" value="Unassembled WGS sequence"/>
</dbReference>
<dbReference type="CDD" id="cd09597">
    <property type="entry name" value="M4_TLP"/>
    <property type="match status" value="1"/>
</dbReference>
<evidence type="ECO:0000313" key="15">
    <source>
        <dbReference type="Proteomes" id="UP001165079"/>
    </source>
</evidence>
<proteinExistence type="inferred from homology"/>
<dbReference type="Pfam" id="PF02868">
    <property type="entry name" value="Peptidase_M4_C"/>
    <property type="match status" value="1"/>
</dbReference>
<feature type="active site" evidence="8">
    <location>
        <position position="388"/>
    </location>
</feature>
<organism evidence="14 15">
    <name type="scientific">Actinorhabdospora filicis</name>
    <dbReference type="NCBI Taxonomy" id="1785913"/>
    <lineage>
        <taxon>Bacteria</taxon>
        <taxon>Bacillati</taxon>
        <taxon>Actinomycetota</taxon>
        <taxon>Actinomycetes</taxon>
        <taxon>Micromonosporales</taxon>
        <taxon>Micromonosporaceae</taxon>
        <taxon>Actinorhabdospora</taxon>
    </lineage>
</organism>
<evidence type="ECO:0000256" key="9">
    <source>
        <dbReference type="SAM" id="MobiDB-lite"/>
    </source>
</evidence>
<dbReference type="InterPro" id="IPR027268">
    <property type="entry name" value="Peptidase_M4/M1_CTD_sf"/>
</dbReference>
<dbReference type="Gene3D" id="1.10.390.10">
    <property type="entry name" value="Neutral Protease Domain 2"/>
    <property type="match status" value="1"/>
</dbReference>
<sequence length="885" mass="93393">MSRSRARLLAMTTAACAAAALAVAAPAQADEGIDPSAVTPGTGTEAPARVMGDEQTVAADEPVAAARQYLDDNQRTFAIDGGDLTPIATYADGATETVRFAQSHQGVPVFGAQYLVHMRPDGGDTTVTGANGTYYTGLSVDTAPAATEATAVDRAKQYVLEGLAGGKFTVPATGPDVAAASRGLVVLPEGAGRLSWHVTVSTVDGKGTPVVKEVYVDADTAWPLFAYDGIQFDSPAAGTGVKYDGTESPIGVTKSDDGTYKLVDQANAPTDITTYDGRGWDVRSVLGGGVPEGMPIYSGPSTRFDGDATESGAVDAHVNAAHVYEYYLKKLGRNGLDGNGMDMTSVVGVDLGGQPFVNAFWDGTKMVYGSGGGDFKTLSADLDVVGHEMTHGVVEHSAGLIYAHQPGAMNEAIADYFGNAIDVDYSGTSMRDPDAGLLGEDLCRTASPRECALRDLNDGRTTADYEGLTWEFDNGGVHANSTIFSGALWDIRERIGGAKADKLIYKALTEYLTPTSSFVDGRNAVVQAALDSRLSWLERGKVLVAFLQHGIVDGWEKRIGDASQLMTGITTERTAPAAAGGWWVAAKGSPEGGEPYSMYSGRTSGGKPVKLADPVEGRFNVMPATDGKWAVWIAWGAADALIMRAPVNGSAPAKVVGYARNPSRLSVEGSWISWQESTPSGPKQWYKNADDPNSYEEPVDGTYHKTSGLGEIRGGKLYYVLAWPDSERYHLNVVVRDLATRQETMLPEIMAEGSTTEPAGLYGPKPTSKGIVIGVDARPGNQAGIVRISADGKTVKTLVDEASANAPLLGEYDATSSAVTFENWPGDVPPKIWQVSIDGGKAKPMSCTTGVQFHVNADEGTRAVWFDGMYGTTALVVRDKPRSHC</sequence>
<name>A0A9W6SI20_9ACTN</name>
<dbReference type="InterPro" id="IPR013856">
    <property type="entry name" value="Peptidase_M4_domain"/>
</dbReference>
<dbReference type="PROSITE" id="PS51318">
    <property type="entry name" value="TAT"/>
    <property type="match status" value="1"/>
</dbReference>
<comment type="similarity">
    <text evidence="1">Belongs to the peptidase M4 family.</text>
</comment>
<evidence type="ECO:0000256" key="1">
    <source>
        <dbReference type="ARBA" id="ARBA00009388"/>
    </source>
</evidence>
<feature type="domain" description="Peptidase M4" evidence="11">
    <location>
        <begin position="238"/>
        <end position="395"/>
    </location>
</feature>
<dbReference type="InterPro" id="IPR023612">
    <property type="entry name" value="Peptidase_M4"/>
</dbReference>
<dbReference type="SUPFAM" id="SSF55486">
    <property type="entry name" value="Metalloproteases ('zincins'), catalytic domain"/>
    <property type="match status" value="1"/>
</dbReference>
<feature type="active site" description="Proton donor" evidence="8">
    <location>
        <position position="478"/>
    </location>
</feature>
<dbReference type="InterPro" id="IPR006311">
    <property type="entry name" value="TAT_signal"/>
</dbReference>
<dbReference type="PANTHER" id="PTHR33794">
    <property type="entry name" value="BACILLOLYSIN"/>
    <property type="match status" value="1"/>
</dbReference>